<dbReference type="EMBL" id="MN739538">
    <property type="protein sequence ID" value="QHT11756.1"/>
    <property type="molecule type" value="Genomic_DNA"/>
</dbReference>
<dbReference type="AlphaFoldDB" id="A0A6C0D3Y9"/>
<accession>A0A6C0D3Y9</accession>
<organism evidence="2">
    <name type="scientific">viral metagenome</name>
    <dbReference type="NCBI Taxonomy" id="1070528"/>
    <lineage>
        <taxon>unclassified sequences</taxon>
        <taxon>metagenomes</taxon>
        <taxon>organismal metagenomes</taxon>
    </lineage>
</organism>
<protein>
    <recommendedName>
        <fullName evidence="1">DUF7487 domain-containing protein</fullName>
    </recommendedName>
</protein>
<name>A0A6C0D3Y9_9ZZZZ</name>
<dbReference type="Pfam" id="PF24308">
    <property type="entry name" value="DUF7487"/>
    <property type="match status" value="1"/>
</dbReference>
<feature type="domain" description="DUF7487" evidence="1">
    <location>
        <begin position="145"/>
        <end position="364"/>
    </location>
</feature>
<evidence type="ECO:0000259" key="1">
    <source>
        <dbReference type="Pfam" id="PF24308"/>
    </source>
</evidence>
<sequence length="382" mass="44711">MNNKKIYNHEVLKEFCKDNSIILSKDYSNEKINRDAIIEGNCSFNGCNEKFQKRFRSIIEYGGCYCKFHTKENRKVNVKKTCLERFGVETPLQSEIIKEKIKNTILENYGVENPLQSEFVKAKSKETCLKKYGVEYSLQSQIVREKSKKTMVENYGVENPSQNEEIQNKKKDTIKNKFGDEGLANSIITNKRKETCLKIYGVENQFQSEIIKEKIKNTMVENYGVENPSQNEEIQNRKIKTNIQKYGYKHPSQNSSYMNELSKNSYKFKDYKLPSGKIIKIQGYENYALDELFNNGILEEDIITGCSNVPEIWYKDENVKKHRHYVDIFITSQNKCVEIKSTWTAEKKKDCIFLKQKAGKALGYNYEIWVYNGKGEKVECYK</sequence>
<evidence type="ECO:0000313" key="2">
    <source>
        <dbReference type="EMBL" id="QHT11756.1"/>
    </source>
</evidence>
<reference evidence="2" key="1">
    <citation type="journal article" date="2020" name="Nature">
        <title>Giant virus diversity and host interactions through global metagenomics.</title>
        <authorList>
            <person name="Schulz F."/>
            <person name="Roux S."/>
            <person name="Paez-Espino D."/>
            <person name="Jungbluth S."/>
            <person name="Walsh D.A."/>
            <person name="Denef V.J."/>
            <person name="McMahon K.D."/>
            <person name="Konstantinidis K.T."/>
            <person name="Eloe-Fadrosh E.A."/>
            <person name="Kyrpides N.C."/>
            <person name="Woyke T."/>
        </authorList>
    </citation>
    <scope>NUCLEOTIDE SEQUENCE</scope>
    <source>
        <strain evidence="2">GVMAG-M-3300023174-124</strain>
    </source>
</reference>
<dbReference type="InterPro" id="IPR055910">
    <property type="entry name" value="DUF7487"/>
</dbReference>
<proteinExistence type="predicted"/>